<dbReference type="InterPro" id="IPR002347">
    <property type="entry name" value="SDR_fam"/>
</dbReference>
<gene>
    <name evidence="6" type="ORF">IZO911_LOCUS27663</name>
    <name evidence="5" type="ORF">JYZ213_LOCUS15525</name>
    <name evidence="7" type="ORF">KXQ929_LOCUS40518</name>
</gene>
<dbReference type="Proteomes" id="UP000663845">
    <property type="component" value="Unassembled WGS sequence"/>
</dbReference>
<keyword evidence="3" id="KW-0560">Oxidoreductase</keyword>
<dbReference type="PANTHER" id="PTHR43963:SF6">
    <property type="entry name" value="CHAIN DEHYDROGENASE FAMILY PROTEIN, PUTATIVE (AFU_ORTHOLOGUE AFUA_3G15350)-RELATED"/>
    <property type="match status" value="1"/>
</dbReference>
<dbReference type="PRINTS" id="PR00080">
    <property type="entry name" value="SDRFAMILY"/>
</dbReference>
<evidence type="ECO:0000313" key="7">
    <source>
        <dbReference type="EMBL" id="CAF4208641.1"/>
    </source>
</evidence>
<dbReference type="EMBL" id="CAJNOE010000379">
    <property type="protein sequence ID" value="CAF1184501.1"/>
    <property type="molecule type" value="Genomic_DNA"/>
</dbReference>
<keyword evidence="2" id="KW-0521">NADP</keyword>
<evidence type="ECO:0000256" key="3">
    <source>
        <dbReference type="ARBA" id="ARBA00023002"/>
    </source>
</evidence>
<evidence type="ECO:0000313" key="8">
    <source>
        <dbReference type="Proteomes" id="UP000663860"/>
    </source>
</evidence>
<evidence type="ECO:0000256" key="2">
    <source>
        <dbReference type="ARBA" id="ARBA00022857"/>
    </source>
</evidence>
<reference evidence="6" key="1">
    <citation type="submission" date="2021-02" db="EMBL/GenBank/DDBJ databases">
        <authorList>
            <person name="Nowell W R."/>
        </authorList>
    </citation>
    <scope>NUCLEOTIDE SEQUENCE</scope>
</reference>
<evidence type="ECO:0000313" key="6">
    <source>
        <dbReference type="EMBL" id="CAF1184501.1"/>
    </source>
</evidence>
<evidence type="ECO:0000313" key="5">
    <source>
        <dbReference type="EMBL" id="CAF0992267.1"/>
    </source>
</evidence>
<dbReference type="Pfam" id="PF00106">
    <property type="entry name" value="adh_short"/>
    <property type="match status" value="1"/>
</dbReference>
<dbReference type="GO" id="GO:0016491">
    <property type="term" value="F:oxidoreductase activity"/>
    <property type="evidence" value="ECO:0007669"/>
    <property type="project" value="UniProtKB-KW"/>
</dbReference>
<dbReference type="EMBL" id="CAJOBB010008454">
    <property type="protein sequence ID" value="CAF4208641.1"/>
    <property type="molecule type" value="Genomic_DNA"/>
</dbReference>
<dbReference type="Proteomes" id="UP000663860">
    <property type="component" value="Unassembled WGS sequence"/>
</dbReference>
<dbReference type="Gene3D" id="3.40.50.720">
    <property type="entry name" value="NAD(P)-binding Rossmann-like Domain"/>
    <property type="match status" value="1"/>
</dbReference>
<comment type="similarity">
    <text evidence="1 4">Belongs to the short-chain dehydrogenases/reductases (SDR) family.</text>
</comment>
<dbReference type="AlphaFoldDB" id="A0A814V303"/>
<comment type="caution">
    <text evidence="6">The sequence shown here is derived from an EMBL/GenBank/DDBJ whole genome shotgun (WGS) entry which is preliminary data.</text>
</comment>
<dbReference type="EMBL" id="CAJNOG010000135">
    <property type="protein sequence ID" value="CAF0992267.1"/>
    <property type="molecule type" value="Genomic_DNA"/>
</dbReference>
<protein>
    <recommendedName>
        <fullName evidence="9">NAD(P)-binding protein</fullName>
    </recommendedName>
</protein>
<evidence type="ECO:0000256" key="1">
    <source>
        <dbReference type="ARBA" id="ARBA00006484"/>
    </source>
</evidence>
<dbReference type="PRINTS" id="PR00081">
    <property type="entry name" value="GDHRDH"/>
</dbReference>
<dbReference type="PANTHER" id="PTHR43963">
    <property type="entry name" value="CARBONYL REDUCTASE 1-RELATED"/>
    <property type="match status" value="1"/>
</dbReference>
<sequence>MSSTQRRIILVTGANKGVGFWIVKKLVEQKSSHKETVVLLGSRDVKRGQDALIKLGSPSSVFLLQLDTSSLESIVRVTNEIQQKYADQLDVIINNAGISVKELSIDAARQTFATNYYGVKLLNEHLLPFLREHGRIINVSSQIGPMTLYETSKDIQEKYTASTLTFVELDSLVEDFTAAIKTNTLDVAGYSIKSFSPIYGMSKAALNALTQVEMRQWKNMKNLLIVSVTPGFCATDINNNAPDARPVKFGADSILHAVNSPLSELENGAFYRDGEQLPFISKPIPRDQWKNVSKELNQK</sequence>
<name>A0A814V303_9BILA</name>
<evidence type="ECO:0000256" key="4">
    <source>
        <dbReference type="RuleBase" id="RU000363"/>
    </source>
</evidence>
<dbReference type="InterPro" id="IPR036291">
    <property type="entry name" value="NAD(P)-bd_dom_sf"/>
</dbReference>
<accession>A0A814V303</accession>
<organism evidence="6 8">
    <name type="scientific">Adineta steineri</name>
    <dbReference type="NCBI Taxonomy" id="433720"/>
    <lineage>
        <taxon>Eukaryota</taxon>
        <taxon>Metazoa</taxon>
        <taxon>Spiralia</taxon>
        <taxon>Gnathifera</taxon>
        <taxon>Rotifera</taxon>
        <taxon>Eurotatoria</taxon>
        <taxon>Bdelloidea</taxon>
        <taxon>Adinetida</taxon>
        <taxon>Adinetidae</taxon>
        <taxon>Adineta</taxon>
    </lineage>
</organism>
<proteinExistence type="inferred from homology"/>
<evidence type="ECO:0008006" key="9">
    <source>
        <dbReference type="Google" id="ProtNLM"/>
    </source>
</evidence>
<dbReference type="SUPFAM" id="SSF51735">
    <property type="entry name" value="NAD(P)-binding Rossmann-fold domains"/>
    <property type="match status" value="1"/>
</dbReference>
<dbReference type="Proteomes" id="UP000663868">
    <property type="component" value="Unassembled WGS sequence"/>
</dbReference>